<evidence type="ECO:0000313" key="1">
    <source>
        <dbReference type="EMBL" id="KAK8380134.1"/>
    </source>
</evidence>
<accession>A0AAW0SXI8</accession>
<proteinExistence type="predicted"/>
<gene>
    <name evidence="1" type="ORF">O3P69_016643</name>
</gene>
<comment type="caution">
    <text evidence="1">The sequence shown here is derived from an EMBL/GenBank/DDBJ whole genome shotgun (WGS) entry which is preliminary data.</text>
</comment>
<dbReference type="Proteomes" id="UP001487740">
    <property type="component" value="Unassembled WGS sequence"/>
</dbReference>
<protein>
    <submittedName>
        <fullName evidence="1">Uncharacterized protein</fullName>
    </submittedName>
</protein>
<reference evidence="1 2" key="1">
    <citation type="submission" date="2023-03" db="EMBL/GenBank/DDBJ databases">
        <title>High-quality genome of Scylla paramamosain provides insights in environmental adaptation.</title>
        <authorList>
            <person name="Zhang L."/>
        </authorList>
    </citation>
    <scope>NUCLEOTIDE SEQUENCE [LARGE SCALE GENOMIC DNA]</scope>
    <source>
        <strain evidence="1">LZ_2023a</strain>
        <tissue evidence="1">Muscle</tissue>
    </source>
</reference>
<dbReference type="EMBL" id="JARAKH010000042">
    <property type="protein sequence ID" value="KAK8380134.1"/>
    <property type="molecule type" value="Genomic_DNA"/>
</dbReference>
<sequence length="78" mass="9054">MFLVFLHSNYPYKLATLFYALELSRGRGRTAPAPRQIYPFFTLPFLDVCQKIPSISENQSYLHFYGNALSRDLHLLQG</sequence>
<evidence type="ECO:0000313" key="2">
    <source>
        <dbReference type="Proteomes" id="UP001487740"/>
    </source>
</evidence>
<keyword evidence="2" id="KW-1185">Reference proteome</keyword>
<organism evidence="1 2">
    <name type="scientific">Scylla paramamosain</name>
    <name type="common">Mud crab</name>
    <dbReference type="NCBI Taxonomy" id="85552"/>
    <lineage>
        <taxon>Eukaryota</taxon>
        <taxon>Metazoa</taxon>
        <taxon>Ecdysozoa</taxon>
        <taxon>Arthropoda</taxon>
        <taxon>Crustacea</taxon>
        <taxon>Multicrustacea</taxon>
        <taxon>Malacostraca</taxon>
        <taxon>Eumalacostraca</taxon>
        <taxon>Eucarida</taxon>
        <taxon>Decapoda</taxon>
        <taxon>Pleocyemata</taxon>
        <taxon>Brachyura</taxon>
        <taxon>Eubrachyura</taxon>
        <taxon>Portunoidea</taxon>
        <taxon>Portunidae</taxon>
        <taxon>Portuninae</taxon>
        <taxon>Scylla</taxon>
    </lineage>
</organism>
<name>A0AAW0SXI8_SCYPA</name>
<dbReference type="AlphaFoldDB" id="A0AAW0SXI8"/>